<dbReference type="InterPro" id="IPR057678">
    <property type="entry name" value="DUF7918"/>
</dbReference>
<proteinExistence type="predicted"/>
<evidence type="ECO:0000256" key="1">
    <source>
        <dbReference type="SAM" id="MobiDB-lite"/>
    </source>
</evidence>
<dbReference type="Pfam" id="PF25534">
    <property type="entry name" value="DUF7918"/>
    <property type="match status" value="1"/>
</dbReference>
<accession>A0A4Y9Z391</accession>
<dbReference type="EMBL" id="SEOQ01000180">
    <property type="protein sequence ID" value="TFY67839.1"/>
    <property type="molecule type" value="Genomic_DNA"/>
</dbReference>
<name>A0A4Y9Z391_9AGAM</name>
<feature type="domain" description="DUF7918" evidence="2">
    <location>
        <begin position="42"/>
        <end position="205"/>
    </location>
</feature>
<organism evidence="3 4">
    <name type="scientific">Dentipellis fragilis</name>
    <dbReference type="NCBI Taxonomy" id="205917"/>
    <lineage>
        <taxon>Eukaryota</taxon>
        <taxon>Fungi</taxon>
        <taxon>Dikarya</taxon>
        <taxon>Basidiomycota</taxon>
        <taxon>Agaricomycotina</taxon>
        <taxon>Agaricomycetes</taxon>
        <taxon>Russulales</taxon>
        <taxon>Hericiaceae</taxon>
        <taxon>Dentipellis</taxon>
    </lineage>
</organism>
<gene>
    <name evidence="3" type="ORF">EVG20_g3791</name>
</gene>
<dbReference type="AlphaFoldDB" id="A0A4Y9Z391"/>
<sequence length="297" mass="32577">MFEEDSIDMMASPVTLGSSPFGHRDHGQSVTLSKAMALNQSGLEFSVLVAGKPLVPHDMQSQVERTVSAYIASSVGKQFELSFINDSGLLLAAWIYMDGRFMEGTVLKQGERKTVKGVATSSQYYRPFQFSALKLTDNDDFERVPAVDVSQIGLLEVKAFRISPYMIPVEDAKPVQIAEINGVPERSKKLGSHSVSHAQGSGNHQIVRKGEMPGRARDKKAVKAERSRSPIRVPSPSLDFIDLTQTKATRSRPRRHMSNSADDVIDLTDAPCKVERPGSPIHVPNTLGDDVIDLTDD</sequence>
<reference evidence="3 4" key="1">
    <citation type="submission" date="2019-02" db="EMBL/GenBank/DDBJ databases">
        <title>Genome sequencing of the rare red list fungi Dentipellis fragilis.</title>
        <authorList>
            <person name="Buettner E."/>
            <person name="Kellner H."/>
        </authorList>
    </citation>
    <scope>NUCLEOTIDE SEQUENCE [LARGE SCALE GENOMIC DNA]</scope>
    <source>
        <strain evidence="3 4">DSM 105465</strain>
    </source>
</reference>
<protein>
    <recommendedName>
        <fullName evidence="2">DUF7918 domain-containing protein</fullName>
    </recommendedName>
</protein>
<comment type="caution">
    <text evidence="3">The sequence shown here is derived from an EMBL/GenBank/DDBJ whole genome shotgun (WGS) entry which is preliminary data.</text>
</comment>
<evidence type="ECO:0000259" key="2">
    <source>
        <dbReference type="Pfam" id="PF25534"/>
    </source>
</evidence>
<dbReference type="STRING" id="205917.A0A4Y9Z391"/>
<dbReference type="Proteomes" id="UP000298327">
    <property type="component" value="Unassembled WGS sequence"/>
</dbReference>
<dbReference type="PANTHER" id="PTHR36223">
    <property type="entry name" value="BETA-LACTAMASE-TYPE TRANSPEPTIDASE FOLD DOMAIN CONTAINING PROTEIN"/>
    <property type="match status" value="1"/>
</dbReference>
<evidence type="ECO:0000313" key="3">
    <source>
        <dbReference type="EMBL" id="TFY67839.1"/>
    </source>
</evidence>
<evidence type="ECO:0000313" key="4">
    <source>
        <dbReference type="Proteomes" id="UP000298327"/>
    </source>
</evidence>
<keyword evidence="4" id="KW-1185">Reference proteome</keyword>
<dbReference type="OrthoDB" id="3364132at2759"/>
<dbReference type="PANTHER" id="PTHR36223:SF1">
    <property type="entry name" value="TRANSCRIPTION ELONGATION FACTOR EAF N-TERMINAL DOMAIN-CONTAINING PROTEIN"/>
    <property type="match status" value="1"/>
</dbReference>
<feature type="region of interest" description="Disordered" evidence="1">
    <location>
        <begin position="275"/>
        <end position="297"/>
    </location>
</feature>